<dbReference type="InterPro" id="IPR033897">
    <property type="entry name" value="SRF-like_MADS-box"/>
</dbReference>
<protein>
    <submittedName>
        <fullName evidence="7">OLC1v1005027C1</fullName>
    </submittedName>
</protein>
<dbReference type="InterPro" id="IPR002100">
    <property type="entry name" value="TF_MADSbox"/>
</dbReference>
<keyword evidence="5" id="KW-0539">Nucleus</keyword>
<gene>
    <name evidence="7" type="ORF">OLC1_LOCUS14568</name>
</gene>
<dbReference type="GO" id="GO:0000987">
    <property type="term" value="F:cis-regulatory region sequence-specific DNA binding"/>
    <property type="evidence" value="ECO:0007669"/>
    <property type="project" value="InterPro"/>
</dbReference>
<dbReference type="EMBL" id="OX459122">
    <property type="protein sequence ID" value="CAI9105979.1"/>
    <property type="molecule type" value="Genomic_DNA"/>
</dbReference>
<keyword evidence="2" id="KW-0805">Transcription regulation</keyword>
<evidence type="ECO:0000256" key="1">
    <source>
        <dbReference type="ARBA" id="ARBA00004123"/>
    </source>
</evidence>
<dbReference type="GO" id="GO:0005634">
    <property type="term" value="C:nucleus"/>
    <property type="evidence" value="ECO:0007669"/>
    <property type="project" value="UniProtKB-SubCell"/>
</dbReference>
<evidence type="ECO:0000313" key="7">
    <source>
        <dbReference type="EMBL" id="CAI9105979.1"/>
    </source>
</evidence>
<evidence type="ECO:0000256" key="4">
    <source>
        <dbReference type="ARBA" id="ARBA00023163"/>
    </source>
</evidence>
<keyword evidence="8" id="KW-1185">Reference proteome</keyword>
<dbReference type="AlphaFoldDB" id="A0AAV1DDQ8"/>
<dbReference type="GO" id="GO:0000981">
    <property type="term" value="F:DNA-binding transcription factor activity, RNA polymerase II-specific"/>
    <property type="evidence" value="ECO:0007669"/>
    <property type="project" value="InterPro"/>
</dbReference>
<proteinExistence type="predicted"/>
<dbReference type="SMART" id="SM00432">
    <property type="entry name" value="MADS"/>
    <property type="match status" value="1"/>
</dbReference>
<evidence type="ECO:0000259" key="6">
    <source>
        <dbReference type="PROSITE" id="PS50066"/>
    </source>
</evidence>
<dbReference type="Pfam" id="PF00319">
    <property type="entry name" value="SRF-TF"/>
    <property type="match status" value="1"/>
</dbReference>
<accession>A0AAV1DDQ8</accession>
<feature type="domain" description="MADS-box" evidence="6">
    <location>
        <begin position="1"/>
        <end position="54"/>
    </location>
</feature>
<sequence>MGRPRKNQEKQETNTTKNVVFKGRKEGLKKKAMELSILCDIPVLVMIRSPNGELEVWPRDPSQVKTIVRNYLNGRNPEKKNPPAERSDLWVEKANNLANVTENVDVKGKGLPRHNNQEEPEMGCGHQLIMAEEEENHMWDGIDYGIDELMLVPENQNNWGNADLIQGSNSEGLINNDHDSYFGWKQGLAPLGINFDDSTQDQQPLDFYRPDQSDLVDYYLWNNEKIDSFGMVNLDSGFDQYKASTQSNGSTEFSVF</sequence>
<dbReference type="PRINTS" id="PR00404">
    <property type="entry name" value="MADSDOMAIN"/>
</dbReference>
<dbReference type="PROSITE" id="PS50066">
    <property type="entry name" value="MADS_BOX_2"/>
    <property type="match status" value="1"/>
</dbReference>
<keyword evidence="3" id="KW-0238">DNA-binding</keyword>
<dbReference type="CDD" id="cd00266">
    <property type="entry name" value="MADS_SRF_like"/>
    <property type="match status" value="1"/>
</dbReference>
<reference evidence="7" key="1">
    <citation type="submission" date="2023-03" db="EMBL/GenBank/DDBJ databases">
        <authorList>
            <person name="Julca I."/>
        </authorList>
    </citation>
    <scope>NUCLEOTIDE SEQUENCE</scope>
</reference>
<evidence type="ECO:0000256" key="3">
    <source>
        <dbReference type="ARBA" id="ARBA00023125"/>
    </source>
</evidence>
<dbReference type="Proteomes" id="UP001161247">
    <property type="component" value="Chromosome 5"/>
</dbReference>
<dbReference type="InterPro" id="IPR036879">
    <property type="entry name" value="TF_MADSbox_sf"/>
</dbReference>
<dbReference type="GO" id="GO:0046983">
    <property type="term" value="F:protein dimerization activity"/>
    <property type="evidence" value="ECO:0007669"/>
    <property type="project" value="InterPro"/>
</dbReference>
<evidence type="ECO:0000256" key="2">
    <source>
        <dbReference type="ARBA" id="ARBA00023015"/>
    </source>
</evidence>
<keyword evidence="4" id="KW-0804">Transcription</keyword>
<evidence type="ECO:0000313" key="8">
    <source>
        <dbReference type="Proteomes" id="UP001161247"/>
    </source>
</evidence>
<evidence type="ECO:0000256" key="5">
    <source>
        <dbReference type="ARBA" id="ARBA00023242"/>
    </source>
</evidence>
<organism evidence="7 8">
    <name type="scientific">Oldenlandia corymbosa var. corymbosa</name>
    <dbReference type="NCBI Taxonomy" id="529605"/>
    <lineage>
        <taxon>Eukaryota</taxon>
        <taxon>Viridiplantae</taxon>
        <taxon>Streptophyta</taxon>
        <taxon>Embryophyta</taxon>
        <taxon>Tracheophyta</taxon>
        <taxon>Spermatophyta</taxon>
        <taxon>Magnoliopsida</taxon>
        <taxon>eudicotyledons</taxon>
        <taxon>Gunneridae</taxon>
        <taxon>Pentapetalae</taxon>
        <taxon>asterids</taxon>
        <taxon>lamiids</taxon>
        <taxon>Gentianales</taxon>
        <taxon>Rubiaceae</taxon>
        <taxon>Rubioideae</taxon>
        <taxon>Spermacoceae</taxon>
        <taxon>Hedyotis-Oldenlandia complex</taxon>
        <taxon>Oldenlandia</taxon>
    </lineage>
</organism>
<dbReference type="SUPFAM" id="SSF55455">
    <property type="entry name" value="SRF-like"/>
    <property type="match status" value="1"/>
</dbReference>
<dbReference type="GO" id="GO:0045944">
    <property type="term" value="P:positive regulation of transcription by RNA polymerase II"/>
    <property type="evidence" value="ECO:0007669"/>
    <property type="project" value="InterPro"/>
</dbReference>
<name>A0AAV1DDQ8_OLDCO</name>
<dbReference type="Gene3D" id="3.40.1810.10">
    <property type="entry name" value="Transcription factor, MADS-box"/>
    <property type="match status" value="1"/>
</dbReference>
<comment type="subcellular location">
    <subcellularLocation>
        <location evidence="1">Nucleus</location>
    </subcellularLocation>
</comment>